<evidence type="ECO:0000313" key="5">
    <source>
        <dbReference type="Proteomes" id="UP000077405"/>
    </source>
</evidence>
<dbReference type="Gene3D" id="3.40.50.720">
    <property type="entry name" value="NAD(P)-binding Rossmann-like Domain"/>
    <property type="match status" value="1"/>
</dbReference>
<evidence type="ECO:0000256" key="1">
    <source>
        <dbReference type="ARBA" id="ARBA00006484"/>
    </source>
</evidence>
<dbReference type="KEGG" id="ahu:A6A40_16285"/>
<organism evidence="4 5">
    <name type="scientific">Azospirillum humicireducens</name>
    <dbReference type="NCBI Taxonomy" id="1226968"/>
    <lineage>
        <taxon>Bacteria</taxon>
        <taxon>Pseudomonadati</taxon>
        <taxon>Pseudomonadota</taxon>
        <taxon>Alphaproteobacteria</taxon>
        <taxon>Rhodospirillales</taxon>
        <taxon>Azospirillaceae</taxon>
        <taxon>Azospirillum</taxon>
    </lineage>
</organism>
<dbReference type="Pfam" id="PF00106">
    <property type="entry name" value="adh_short"/>
    <property type="match status" value="1"/>
</dbReference>
<keyword evidence="4" id="KW-0614">Plasmid</keyword>
<protein>
    <submittedName>
        <fullName evidence="4">SDR family oxidoreductase</fullName>
    </submittedName>
</protein>
<dbReference type="AlphaFoldDB" id="A0A2R4VQC7"/>
<evidence type="ECO:0000256" key="3">
    <source>
        <dbReference type="RuleBase" id="RU000363"/>
    </source>
</evidence>
<dbReference type="EMBL" id="CP028902">
    <property type="protein sequence ID" value="AWB06630.1"/>
    <property type="molecule type" value="Genomic_DNA"/>
</dbReference>
<dbReference type="InterPro" id="IPR002347">
    <property type="entry name" value="SDR_fam"/>
</dbReference>
<dbReference type="GO" id="GO:0016491">
    <property type="term" value="F:oxidoreductase activity"/>
    <property type="evidence" value="ECO:0007669"/>
    <property type="project" value="UniProtKB-KW"/>
</dbReference>
<dbReference type="InterPro" id="IPR051019">
    <property type="entry name" value="VLCFA-Steroid_DH"/>
</dbReference>
<geneLocation type="plasmid" evidence="4 5">
    <name>pYZ1</name>
</geneLocation>
<proteinExistence type="inferred from homology"/>
<dbReference type="PANTHER" id="PTHR43899">
    <property type="entry name" value="RH59310P"/>
    <property type="match status" value="1"/>
</dbReference>
<dbReference type="SUPFAM" id="SSF51735">
    <property type="entry name" value="NAD(P)-binding Rossmann-fold domains"/>
    <property type="match status" value="1"/>
</dbReference>
<dbReference type="RefSeq" id="WP_108546939.1">
    <property type="nucleotide sequence ID" value="NZ_CP028902.1"/>
</dbReference>
<name>A0A2R4VQC7_9PROT</name>
<comment type="similarity">
    <text evidence="1 3">Belongs to the short-chain dehydrogenases/reductases (SDR) family.</text>
</comment>
<reference evidence="4 5" key="1">
    <citation type="submission" date="2018-04" db="EMBL/GenBank/DDBJ databases">
        <title>Complete genome sequence of the nitrogen-fixing bacterium Azospirillum humicireducens type strain SgZ-5.</title>
        <authorList>
            <person name="Yu Z."/>
        </authorList>
    </citation>
    <scope>NUCLEOTIDE SEQUENCE [LARGE SCALE GENOMIC DNA]</scope>
    <source>
        <strain evidence="4 5">SgZ-5</strain>
        <plasmid evidence="4 5">pYZ1</plasmid>
    </source>
</reference>
<keyword evidence="2" id="KW-0560">Oxidoreductase</keyword>
<dbReference type="PIRSF" id="PIRSF000126">
    <property type="entry name" value="11-beta-HSD1"/>
    <property type="match status" value="1"/>
</dbReference>
<dbReference type="PRINTS" id="PR00081">
    <property type="entry name" value="GDHRDH"/>
</dbReference>
<dbReference type="PANTHER" id="PTHR43899:SF13">
    <property type="entry name" value="RH59310P"/>
    <property type="match status" value="1"/>
</dbReference>
<dbReference type="InterPro" id="IPR036291">
    <property type="entry name" value="NAD(P)-bd_dom_sf"/>
</dbReference>
<sequence length="260" mass="26878">MSTALITGASEGIGATYAHRFAARGHDLVLVARNTDKLEGLAAELRAAHAVSVEVITADLTDATHLGLVEKRLRVGGPVDILVNNAGAALMGPFHGNDRNKMEALIRLNITAPTLLASAAVDGMAARGNGAIINIGSVVSLMPAYFPGIYAATKAYILTLSQGLAAEMGPKGVYVQAVLPAATRTAIWAKAGVDVGQIPNVMSVDDLVDAALVGFDRRESVTIPPLADASLWETFEGARAALPSGLGGTPADRYRTPVTT</sequence>
<dbReference type="PRINTS" id="PR00080">
    <property type="entry name" value="SDRFAMILY"/>
</dbReference>
<keyword evidence="5" id="KW-1185">Reference proteome</keyword>
<dbReference type="Proteomes" id="UP000077405">
    <property type="component" value="Plasmid pYZ1"/>
</dbReference>
<evidence type="ECO:0000313" key="4">
    <source>
        <dbReference type="EMBL" id="AWB06630.1"/>
    </source>
</evidence>
<evidence type="ECO:0000256" key="2">
    <source>
        <dbReference type="ARBA" id="ARBA00023002"/>
    </source>
</evidence>
<dbReference type="OrthoDB" id="9810734at2"/>
<accession>A0A2R4VQC7</accession>
<gene>
    <name evidence="4" type="ORF">A6A40_16285</name>
</gene>